<protein>
    <submittedName>
        <fullName evidence="2">Uncharacterized protein</fullName>
    </submittedName>
</protein>
<dbReference type="EMBL" id="LT552047">
    <property type="protein sequence ID" value="SAL97963.1"/>
    <property type="molecule type" value="Genomic_DNA"/>
</dbReference>
<proteinExistence type="predicted"/>
<dbReference type="OrthoDB" id="5138691at2759"/>
<name>A0A163J9W9_ABSGL</name>
<gene>
    <name evidence="2" type="primary">ABSGL_03490.1 scaffold 4609</name>
</gene>
<accession>A0A163J9W9</accession>
<keyword evidence="1" id="KW-0732">Signal</keyword>
<sequence>MKFSALLAVALSFASVVVSTPTKIDTEAPVALEERSTTKVNGNKVSVVSGIIITNHITQCFQNSGVEIAKAYAAAIADQFTAYQNANHGTFWIQKIEAQWASGSTATLYCSTFDATYTFATNYGAQVFANYVRGLMGTSKKRDNVLAGLTPDVYVSGVDLPEDHPVFGNVNATTVDVSQFGKRNWGSCSNSKCSFSFSSDQTGRCRDTSFPSPNSYYC</sequence>
<feature type="chain" id="PRO_5007843265" evidence="1">
    <location>
        <begin position="20"/>
        <end position="218"/>
    </location>
</feature>
<keyword evidence="3" id="KW-1185">Reference proteome</keyword>
<evidence type="ECO:0000313" key="2">
    <source>
        <dbReference type="EMBL" id="SAL97963.1"/>
    </source>
</evidence>
<evidence type="ECO:0000313" key="3">
    <source>
        <dbReference type="Proteomes" id="UP000078561"/>
    </source>
</evidence>
<feature type="signal peptide" evidence="1">
    <location>
        <begin position="1"/>
        <end position="19"/>
    </location>
</feature>
<dbReference type="Proteomes" id="UP000078561">
    <property type="component" value="Unassembled WGS sequence"/>
</dbReference>
<evidence type="ECO:0000256" key="1">
    <source>
        <dbReference type="SAM" id="SignalP"/>
    </source>
</evidence>
<reference evidence="2" key="1">
    <citation type="submission" date="2016-04" db="EMBL/GenBank/DDBJ databases">
        <authorList>
            <person name="Evans L.H."/>
            <person name="Alamgir A."/>
            <person name="Owens N."/>
            <person name="Weber N.D."/>
            <person name="Virtaneva K."/>
            <person name="Barbian K."/>
            <person name="Babar A."/>
            <person name="Rosenke K."/>
        </authorList>
    </citation>
    <scope>NUCLEOTIDE SEQUENCE [LARGE SCALE GENOMIC DNA]</scope>
    <source>
        <strain evidence="2">CBS 101.48</strain>
    </source>
</reference>
<organism evidence="2">
    <name type="scientific">Absidia glauca</name>
    <name type="common">Pin mould</name>
    <dbReference type="NCBI Taxonomy" id="4829"/>
    <lineage>
        <taxon>Eukaryota</taxon>
        <taxon>Fungi</taxon>
        <taxon>Fungi incertae sedis</taxon>
        <taxon>Mucoromycota</taxon>
        <taxon>Mucoromycotina</taxon>
        <taxon>Mucoromycetes</taxon>
        <taxon>Mucorales</taxon>
        <taxon>Cunninghamellaceae</taxon>
        <taxon>Absidia</taxon>
    </lineage>
</organism>
<dbReference type="AlphaFoldDB" id="A0A163J9W9"/>
<dbReference type="InParanoid" id="A0A163J9W9"/>